<evidence type="ECO:0000256" key="6">
    <source>
        <dbReference type="ARBA" id="ARBA00023136"/>
    </source>
</evidence>
<feature type="domain" description="Secretin/TonB short N-terminal" evidence="10">
    <location>
        <begin position="303"/>
        <end position="351"/>
    </location>
</feature>
<feature type="region of interest" description="Disordered" evidence="9">
    <location>
        <begin position="471"/>
        <end position="497"/>
    </location>
</feature>
<dbReference type="Pfam" id="PF11741">
    <property type="entry name" value="AMIN"/>
    <property type="match status" value="2"/>
</dbReference>
<keyword evidence="5" id="KW-0653">Protein transport</keyword>
<dbReference type="EMBL" id="CP011367">
    <property type="protein sequence ID" value="AKJ96386.1"/>
    <property type="molecule type" value="Genomic_DNA"/>
</dbReference>
<dbReference type="KEGG" id="tvr:TVD_01825"/>
<evidence type="ECO:0000256" key="5">
    <source>
        <dbReference type="ARBA" id="ARBA00022927"/>
    </source>
</evidence>
<dbReference type="InterPro" id="IPR038591">
    <property type="entry name" value="NolW-like_sf"/>
</dbReference>
<reference evidence="11 12" key="1">
    <citation type="submission" date="2015-04" db="EMBL/GenBank/DDBJ databases">
        <title>Complete Sequence for the Genome of the Thioalkalivibrio versutus D301.</title>
        <authorList>
            <person name="Mu T."/>
            <person name="Zhou J."/>
            <person name="Xu X."/>
        </authorList>
    </citation>
    <scope>NUCLEOTIDE SEQUENCE [LARGE SCALE GENOMIC DNA]</scope>
    <source>
        <strain evidence="11 12">D301</strain>
    </source>
</reference>
<evidence type="ECO:0000256" key="7">
    <source>
        <dbReference type="ARBA" id="ARBA00023237"/>
    </source>
</evidence>
<dbReference type="InterPro" id="IPR011662">
    <property type="entry name" value="Secretin/TonB_short_N"/>
</dbReference>
<dbReference type="PANTHER" id="PTHR30604:SF1">
    <property type="entry name" value="DNA UTILIZATION PROTEIN HOFQ"/>
    <property type="match status" value="1"/>
</dbReference>
<keyword evidence="6" id="KW-0472">Membrane</keyword>
<dbReference type="STRING" id="106634.TVD_01825"/>
<keyword evidence="3 8" id="KW-0813">Transport</keyword>
<accession>A0A0G3GC12</accession>
<evidence type="ECO:0000313" key="11">
    <source>
        <dbReference type="EMBL" id="AKJ96386.1"/>
    </source>
</evidence>
<protein>
    <submittedName>
        <fullName evidence="11">Pilus assembly protein PilQ</fullName>
    </submittedName>
</protein>
<dbReference type="InterPro" id="IPR051808">
    <property type="entry name" value="Type_IV_pilus_biogenesis"/>
</dbReference>
<dbReference type="NCBIfam" id="TIGR02515">
    <property type="entry name" value="IV_pilus_PilQ"/>
    <property type="match status" value="1"/>
</dbReference>
<dbReference type="PRINTS" id="PR00811">
    <property type="entry name" value="BCTERIALGSPD"/>
</dbReference>
<comment type="similarity">
    <text evidence="2">Belongs to the bacterial secretin family. PilQ subfamily.</text>
</comment>
<dbReference type="GO" id="GO:0009279">
    <property type="term" value="C:cell outer membrane"/>
    <property type="evidence" value="ECO:0007669"/>
    <property type="project" value="UniProtKB-SubCell"/>
</dbReference>
<name>A0A0G3GC12_9GAMM</name>
<evidence type="ECO:0000256" key="2">
    <source>
        <dbReference type="ARBA" id="ARBA00006304"/>
    </source>
</evidence>
<dbReference type="InterPro" id="IPR004846">
    <property type="entry name" value="T2SS/T3SS_dom"/>
</dbReference>
<evidence type="ECO:0000256" key="1">
    <source>
        <dbReference type="ARBA" id="ARBA00004442"/>
    </source>
</evidence>
<dbReference type="PROSITE" id="PS00875">
    <property type="entry name" value="T2SP_D"/>
    <property type="match status" value="1"/>
</dbReference>
<keyword evidence="7" id="KW-0998">Cell outer membrane</keyword>
<dbReference type="InterPro" id="IPR005644">
    <property type="entry name" value="NolW-like"/>
</dbReference>
<dbReference type="Pfam" id="PF07660">
    <property type="entry name" value="STN"/>
    <property type="match status" value="1"/>
</dbReference>
<dbReference type="PATRIC" id="fig|106634.4.peg.371"/>
<evidence type="ECO:0000256" key="3">
    <source>
        <dbReference type="ARBA" id="ARBA00022448"/>
    </source>
</evidence>
<evidence type="ECO:0000313" key="12">
    <source>
        <dbReference type="Proteomes" id="UP000064201"/>
    </source>
</evidence>
<dbReference type="InterPro" id="IPR021731">
    <property type="entry name" value="AMIN_dom"/>
</dbReference>
<keyword evidence="12" id="KW-1185">Reference proteome</keyword>
<dbReference type="InterPro" id="IPR004845">
    <property type="entry name" value="T2SS_GspD_CS"/>
</dbReference>
<dbReference type="PANTHER" id="PTHR30604">
    <property type="entry name" value="PROTEIN TRANSPORT PROTEIN HOFQ"/>
    <property type="match status" value="1"/>
</dbReference>
<dbReference type="InterPro" id="IPR013355">
    <property type="entry name" value="Pilus_4_PilQ"/>
</dbReference>
<dbReference type="InterPro" id="IPR001775">
    <property type="entry name" value="GspD/PilQ"/>
</dbReference>
<evidence type="ECO:0000259" key="10">
    <source>
        <dbReference type="SMART" id="SM00965"/>
    </source>
</evidence>
<gene>
    <name evidence="11" type="ORF">TVD_01825</name>
</gene>
<feature type="compositionally biased region" description="Polar residues" evidence="9">
    <location>
        <begin position="478"/>
        <end position="492"/>
    </location>
</feature>
<evidence type="ECO:0000256" key="4">
    <source>
        <dbReference type="ARBA" id="ARBA00022729"/>
    </source>
</evidence>
<evidence type="ECO:0000256" key="9">
    <source>
        <dbReference type="SAM" id="MobiDB-lite"/>
    </source>
</evidence>
<dbReference type="Proteomes" id="UP000064201">
    <property type="component" value="Chromosome"/>
</dbReference>
<dbReference type="GO" id="GO:0009306">
    <property type="term" value="P:protein secretion"/>
    <property type="evidence" value="ECO:0007669"/>
    <property type="project" value="InterPro"/>
</dbReference>
<keyword evidence="4" id="KW-0732">Signal</keyword>
<dbReference type="Pfam" id="PF00263">
    <property type="entry name" value="Secretin"/>
    <property type="match status" value="1"/>
</dbReference>
<sequence>MGSSMRAFAGTVVAGLLFMVSQGVAATELEEIRAGSLSGDRVQVNLRFSETPPSDIRAFAIDSPPRIALDLPNVGNALPRRETDLNVGPVLRASTVEAGNRTRVVLNLTQASEYQTRVEGNNLILTLGRGVSEADARTQQVVDRAGEPAATTRSARPMEITGIDFRRGSEGEGRVEVDLSRSGAEINVREQAGRIEMTFPRAMVDESLERRLDVVDFATPVHTIDTIAERNRVRMEIEARGEYEIISYQSDRQFVLEVAPISEAERQARAREEEEYAGERLSLNFQDIEVRSVLQLLADFTDLNIVVSDTVGGNITLRLNNVPWDQALDIILRARGLDKRMDGNVLYVAPSEEIAARERLEMEAERDRQELEPLRTEFVQINFAQAEQIASLIRGGDGGEFLSERGSITIDTRTNTLLVQDTQSRIEDVRRLVSTLDVPVQQVLIETRIVIAEDTFNRELGARFGISATRGSDRRTSAGLSGSLEGSDSALGTSPGDMGGLAIGDRLNSSLPAGGNAGQAGLSILRSGVLLDLELSALQVEGRGEIISSPRVITANGQTATIKQGEEIPFQEATASGATSTQFIEAVLSTEVTPQITPNGNVILDIKVTKDEPSQRVILGVPGINKREVETQVFVGNGETVVLGGVYEIDSRTNLEKVPFFGDIPFLGNLFRNRSTENTKAELLIFVTPRVLD</sequence>
<dbReference type="SMART" id="SM00965">
    <property type="entry name" value="STN"/>
    <property type="match status" value="1"/>
</dbReference>
<dbReference type="Pfam" id="PF03958">
    <property type="entry name" value="Secretin_N"/>
    <property type="match status" value="1"/>
</dbReference>
<organism evidence="11 12">
    <name type="scientific">Thioalkalivibrio versutus</name>
    <dbReference type="NCBI Taxonomy" id="106634"/>
    <lineage>
        <taxon>Bacteria</taxon>
        <taxon>Pseudomonadati</taxon>
        <taxon>Pseudomonadota</taxon>
        <taxon>Gammaproteobacteria</taxon>
        <taxon>Chromatiales</taxon>
        <taxon>Ectothiorhodospiraceae</taxon>
        <taxon>Thioalkalivibrio</taxon>
    </lineage>
</organism>
<dbReference type="Gene3D" id="3.30.1370.120">
    <property type="match status" value="1"/>
</dbReference>
<dbReference type="AlphaFoldDB" id="A0A0G3GC12"/>
<evidence type="ECO:0000256" key="8">
    <source>
        <dbReference type="RuleBase" id="RU004004"/>
    </source>
</evidence>
<dbReference type="Gene3D" id="2.60.40.3500">
    <property type="match status" value="1"/>
</dbReference>
<comment type="subcellular location">
    <subcellularLocation>
        <location evidence="1 8">Cell outer membrane</location>
    </subcellularLocation>
</comment>
<proteinExistence type="inferred from homology"/>
<dbReference type="Gene3D" id="2.60.40.3470">
    <property type="match status" value="1"/>
</dbReference>
<dbReference type="Gene3D" id="3.30.1370.130">
    <property type="match status" value="1"/>
</dbReference>